<reference evidence="20" key="1">
    <citation type="submission" date="2023-08" db="EMBL/GenBank/DDBJ databases">
        <title>Black Yeasts Isolated from many extreme environments.</title>
        <authorList>
            <person name="Coleine C."/>
            <person name="Stajich J.E."/>
            <person name="Selbmann L."/>
        </authorList>
    </citation>
    <scope>NUCLEOTIDE SEQUENCE</scope>
    <source>
        <strain evidence="20">CCFEE 5401</strain>
    </source>
</reference>
<dbReference type="InterPro" id="IPR000757">
    <property type="entry name" value="Beta-glucanase-like"/>
</dbReference>
<evidence type="ECO:0000313" key="21">
    <source>
        <dbReference type="Proteomes" id="UP001310890"/>
    </source>
</evidence>
<keyword evidence="7 14" id="KW-0378">Hydrolase</keyword>
<evidence type="ECO:0000256" key="9">
    <source>
        <dbReference type="ARBA" id="ARBA00023180"/>
    </source>
</evidence>
<accession>A0AAN7TWG4</accession>
<sequence length="415" mass="42085">MRFSSSAAAVLAIGASTTLAQTSTTCDPTKKSCPADPGLNSQTYSADFTKGPGANASWSAAQGTTITYDAQGATFSIAAAGQAPTIQTDFYMQFGRVDVKMKAAPGTGIVSSIVFESDDLDEIDWEFLGGNTAQVETNFFGKGNTTTYDRATYVAVTSPQTDFHTYTVDWNSARIEWIIDGVTVRTLAYDDPSTVGGKNYPQTPMRLKLGNWCAGCEGEPAGTVEWSGGNTTFGNDPYVMYVESVTIQNYNPADSYVWSDESGSWQSIQIVGNGQSGSPSGSAASVPVTATNTGYASPTGSSAGPASVNGTTAATGPTSSVTVAGIEQQTVAAVSTTQTGSSYSMNTASASAQNSGVVGASTEVPAAPTAGSGANGTATRSGGTASQTASSGAAMVHAVGMAASLCGIAAAFLLL</sequence>
<dbReference type="GO" id="GO:0008843">
    <property type="term" value="F:endochitinase activity"/>
    <property type="evidence" value="ECO:0007669"/>
    <property type="project" value="UniProtKB-EC"/>
</dbReference>
<comment type="catalytic activity">
    <reaction evidence="1">
        <text>Random endo-hydrolysis of N-acetyl-beta-D-glucosaminide (1-&gt;4)-beta-linkages in chitin and chitodextrins.</text>
        <dbReference type="EC" id="3.2.1.14"/>
    </reaction>
</comment>
<evidence type="ECO:0000256" key="8">
    <source>
        <dbReference type="ARBA" id="ARBA00023136"/>
    </source>
</evidence>
<comment type="similarity">
    <text evidence="13">Belongs to the glycosyl hydrolase 16 family. CRH1 subfamily.</text>
</comment>
<name>A0AAN7TWG4_9PEZI</name>
<feature type="domain" description="GH16" evidence="19">
    <location>
        <begin position="28"/>
        <end position="250"/>
    </location>
</feature>
<keyword evidence="9" id="KW-0325">Glycoprotein</keyword>
<evidence type="ECO:0000256" key="15">
    <source>
        <dbReference type="PIRSR" id="PIRSR037299-1"/>
    </source>
</evidence>
<keyword evidence="4" id="KW-0328">Glycosyltransferase</keyword>
<keyword evidence="12" id="KW-0961">Cell wall biogenesis/degradation</keyword>
<feature type="compositionally biased region" description="Polar residues" evidence="17">
    <location>
        <begin position="308"/>
        <end position="318"/>
    </location>
</feature>
<proteinExistence type="inferred from homology"/>
<comment type="subcellular location">
    <subcellularLocation>
        <location evidence="2">Membrane</location>
        <topology evidence="2">Lipid-anchor</topology>
        <topology evidence="2">GPI-anchor</topology>
    </subcellularLocation>
</comment>
<feature type="compositionally biased region" description="Low complexity" evidence="17">
    <location>
        <begin position="366"/>
        <end position="387"/>
    </location>
</feature>
<dbReference type="PANTHER" id="PTHR10963">
    <property type="entry name" value="GLYCOSYL HYDROLASE-RELATED"/>
    <property type="match status" value="1"/>
</dbReference>
<keyword evidence="6 18" id="KW-0732">Signal</keyword>
<dbReference type="Pfam" id="PF00722">
    <property type="entry name" value="Glyco_hydro_16"/>
    <property type="match status" value="1"/>
</dbReference>
<keyword evidence="5" id="KW-0808">Transferase</keyword>
<dbReference type="Gene3D" id="2.60.120.200">
    <property type="match status" value="1"/>
</dbReference>
<dbReference type="PANTHER" id="PTHR10963:SF27">
    <property type="entry name" value="GLYCOSIDASE-RELATED"/>
    <property type="match status" value="1"/>
</dbReference>
<evidence type="ECO:0000256" key="10">
    <source>
        <dbReference type="ARBA" id="ARBA00023288"/>
    </source>
</evidence>
<evidence type="ECO:0000256" key="13">
    <source>
        <dbReference type="ARBA" id="ARBA00038074"/>
    </source>
</evidence>
<dbReference type="PIRSF" id="PIRSF037299">
    <property type="entry name" value="Glycosidase_CRH1_prd"/>
    <property type="match status" value="1"/>
</dbReference>
<keyword evidence="10" id="KW-0449">Lipoprotein</keyword>
<evidence type="ECO:0000259" key="19">
    <source>
        <dbReference type="PROSITE" id="PS51762"/>
    </source>
</evidence>
<dbReference type="SUPFAM" id="SSF49899">
    <property type="entry name" value="Concanavalin A-like lectins/glucanases"/>
    <property type="match status" value="1"/>
</dbReference>
<dbReference type="CDD" id="cd02183">
    <property type="entry name" value="GH16_fungal_CRH1_transglycosylase"/>
    <property type="match status" value="1"/>
</dbReference>
<feature type="chain" id="PRO_5042941721" description="Crh-like protein" evidence="18">
    <location>
        <begin position="21"/>
        <end position="415"/>
    </location>
</feature>
<dbReference type="GO" id="GO:0009277">
    <property type="term" value="C:fungal-type cell wall"/>
    <property type="evidence" value="ECO:0007669"/>
    <property type="project" value="TreeGrafter"/>
</dbReference>
<evidence type="ECO:0000256" key="14">
    <source>
        <dbReference type="PIRNR" id="PIRNR037299"/>
    </source>
</evidence>
<dbReference type="InterPro" id="IPR013320">
    <property type="entry name" value="ConA-like_dom_sf"/>
</dbReference>
<feature type="signal peptide" evidence="18">
    <location>
        <begin position="1"/>
        <end position="20"/>
    </location>
</feature>
<evidence type="ECO:0000256" key="4">
    <source>
        <dbReference type="ARBA" id="ARBA00022676"/>
    </source>
</evidence>
<dbReference type="GO" id="GO:0098552">
    <property type="term" value="C:side of membrane"/>
    <property type="evidence" value="ECO:0007669"/>
    <property type="project" value="UniProtKB-KW"/>
</dbReference>
<evidence type="ECO:0000256" key="18">
    <source>
        <dbReference type="SAM" id="SignalP"/>
    </source>
</evidence>
<evidence type="ECO:0000256" key="3">
    <source>
        <dbReference type="ARBA" id="ARBA00022622"/>
    </source>
</evidence>
<dbReference type="InterPro" id="IPR050546">
    <property type="entry name" value="Glycosyl_Hydrlase_16"/>
</dbReference>
<comment type="caution">
    <text evidence="20">The sequence shown here is derived from an EMBL/GenBank/DDBJ whole genome shotgun (WGS) entry which is preliminary data.</text>
</comment>
<dbReference type="GO" id="GO:0005975">
    <property type="term" value="P:carbohydrate metabolic process"/>
    <property type="evidence" value="ECO:0007669"/>
    <property type="project" value="InterPro"/>
</dbReference>
<keyword evidence="8 14" id="KW-0472">Membrane</keyword>
<evidence type="ECO:0000256" key="12">
    <source>
        <dbReference type="ARBA" id="ARBA00023316"/>
    </source>
</evidence>
<dbReference type="Proteomes" id="UP001310890">
    <property type="component" value="Unassembled WGS sequence"/>
</dbReference>
<keyword evidence="11" id="KW-0326">Glycosidase</keyword>
<dbReference type="PROSITE" id="PS51762">
    <property type="entry name" value="GH16_2"/>
    <property type="match status" value="1"/>
</dbReference>
<evidence type="ECO:0000256" key="16">
    <source>
        <dbReference type="PIRSR" id="PIRSR037299-2"/>
    </source>
</evidence>
<feature type="active site" description="Nucleophile" evidence="15">
    <location>
        <position position="122"/>
    </location>
</feature>
<dbReference type="AlphaFoldDB" id="A0AAN7TWG4"/>
<dbReference type="EC" id="3.2.-.-" evidence="14"/>
<feature type="disulfide bond" evidence="16">
    <location>
        <begin position="26"/>
        <end position="33"/>
    </location>
</feature>
<evidence type="ECO:0000256" key="11">
    <source>
        <dbReference type="ARBA" id="ARBA00023295"/>
    </source>
</evidence>
<evidence type="ECO:0000256" key="2">
    <source>
        <dbReference type="ARBA" id="ARBA00004589"/>
    </source>
</evidence>
<dbReference type="GO" id="GO:0031505">
    <property type="term" value="P:fungal-type cell wall organization"/>
    <property type="evidence" value="ECO:0007669"/>
    <property type="project" value="TreeGrafter"/>
</dbReference>
<keyword evidence="16" id="KW-1015">Disulfide bond</keyword>
<dbReference type="EMBL" id="JAVRRL010000004">
    <property type="protein sequence ID" value="KAK5117599.1"/>
    <property type="molecule type" value="Genomic_DNA"/>
</dbReference>
<feature type="region of interest" description="Disordered" evidence="17">
    <location>
        <begin position="362"/>
        <end position="387"/>
    </location>
</feature>
<feature type="compositionally biased region" description="Low complexity" evidence="17">
    <location>
        <begin position="295"/>
        <end position="307"/>
    </location>
</feature>
<gene>
    <name evidence="20" type="ORF">LTR62_005021</name>
</gene>
<evidence type="ECO:0000256" key="17">
    <source>
        <dbReference type="SAM" id="MobiDB-lite"/>
    </source>
</evidence>
<dbReference type="GO" id="GO:0016757">
    <property type="term" value="F:glycosyltransferase activity"/>
    <property type="evidence" value="ECO:0007669"/>
    <property type="project" value="UniProtKB-KW"/>
</dbReference>
<evidence type="ECO:0000256" key="6">
    <source>
        <dbReference type="ARBA" id="ARBA00022729"/>
    </source>
</evidence>
<organism evidence="20 21">
    <name type="scientific">Meristemomyces frigidus</name>
    <dbReference type="NCBI Taxonomy" id="1508187"/>
    <lineage>
        <taxon>Eukaryota</taxon>
        <taxon>Fungi</taxon>
        <taxon>Dikarya</taxon>
        <taxon>Ascomycota</taxon>
        <taxon>Pezizomycotina</taxon>
        <taxon>Dothideomycetes</taxon>
        <taxon>Dothideomycetidae</taxon>
        <taxon>Mycosphaerellales</taxon>
        <taxon>Teratosphaeriaceae</taxon>
        <taxon>Meristemomyces</taxon>
    </lineage>
</organism>
<evidence type="ECO:0000256" key="7">
    <source>
        <dbReference type="ARBA" id="ARBA00022801"/>
    </source>
</evidence>
<feature type="active site" description="Proton donor" evidence="15">
    <location>
        <position position="126"/>
    </location>
</feature>
<evidence type="ECO:0000256" key="5">
    <source>
        <dbReference type="ARBA" id="ARBA00022679"/>
    </source>
</evidence>
<keyword evidence="3" id="KW-0336">GPI-anchor</keyword>
<evidence type="ECO:0000313" key="20">
    <source>
        <dbReference type="EMBL" id="KAK5117599.1"/>
    </source>
</evidence>
<protein>
    <recommendedName>
        <fullName evidence="14">Crh-like protein</fullName>
        <ecNumber evidence="14">3.2.-.-</ecNumber>
    </recommendedName>
</protein>
<feature type="region of interest" description="Disordered" evidence="17">
    <location>
        <begin position="295"/>
        <end position="318"/>
    </location>
</feature>
<dbReference type="InterPro" id="IPR017168">
    <property type="entry name" value="CHR-like"/>
</dbReference>
<evidence type="ECO:0000256" key="1">
    <source>
        <dbReference type="ARBA" id="ARBA00000822"/>
    </source>
</evidence>